<keyword evidence="2" id="KW-1185">Reference proteome</keyword>
<proteinExistence type="predicted"/>
<dbReference type="Proteomes" id="UP000095287">
    <property type="component" value="Unplaced"/>
</dbReference>
<feature type="region of interest" description="Disordered" evidence="1">
    <location>
        <begin position="1"/>
        <end position="21"/>
    </location>
</feature>
<sequence>MTAEIEAKQKEQLANMQQQAKMKPIEPIVESSQEILLEKTQPPPQVIQELMNNASLPGRLISATQP</sequence>
<dbReference type="WBParaSite" id="L893_g23246.t1">
    <property type="protein sequence ID" value="L893_g23246.t1"/>
    <property type="gene ID" value="L893_g23246"/>
</dbReference>
<dbReference type="AlphaFoldDB" id="A0A1I7Z5X7"/>
<accession>A0A1I7Z5X7</accession>
<protein>
    <submittedName>
        <fullName evidence="3">Uncharacterized protein</fullName>
    </submittedName>
</protein>
<organism evidence="2 3">
    <name type="scientific">Steinernema glaseri</name>
    <dbReference type="NCBI Taxonomy" id="37863"/>
    <lineage>
        <taxon>Eukaryota</taxon>
        <taxon>Metazoa</taxon>
        <taxon>Ecdysozoa</taxon>
        <taxon>Nematoda</taxon>
        <taxon>Chromadorea</taxon>
        <taxon>Rhabditida</taxon>
        <taxon>Tylenchina</taxon>
        <taxon>Panagrolaimomorpha</taxon>
        <taxon>Strongyloidoidea</taxon>
        <taxon>Steinernematidae</taxon>
        <taxon>Steinernema</taxon>
    </lineage>
</organism>
<evidence type="ECO:0000313" key="3">
    <source>
        <dbReference type="WBParaSite" id="L893_g23246.t1"/>
    </source>
</evidence>
<feature type="compositionally biased region" description="Basic and acidic residues" evidence="1">
    <location>
        <begin position="1"/>
        <end position="11"/>
    </location>
</feature>
<evidence type="ECO:0000256" key="1">
    <source>
        <dbReference type="SAM" id="MobiDB-lite"/>
    </source>
</evidence>
<evidence type="ECO:0000313" key="2">
    <source>
        <dbReference type="Proteomes" id="UP000095287"/>
    </source>
</evidence>
<name>A0A1I7Z5X7_9BILA</name>
<reference evidence="3" key="1">
    <citation type="submission" date="2016-11" db="UniProtKB">
        <authorList>
            <consortium name="WormBaseParasite"/>
        </authorList>
    </citation>
    <scope>IDENTIFICATION</scope>
</reference>